<evidence type="ECO:0000313" key="1">
    <source>
        <dbReference type="EMBL" id="EPS92665.1"/>
    </source>
</evidence>
<organism evidence="1 2">
    <name type="scientific">Fomitopsis schrenkii</name>
    <name type="common">Brown rot fungus</name>
    <dbReference type="NCBI Taxonomy" id="2126942"/>
    <lineage>
        <taxon>Eukaryota</taxon>
        <taxon>Fungi</taxon>
        <taxon>Dikarya</taxon>
        <taxon>Basidiomycota</taxon>
        <taxon>Agaricomycotina</taxon>
        <taxon>Agaricomycetes</taxon>
        <taxon>Polyporales</taxon>
        <taxon>Fomitopsis</taxon>
    </lineage>
</organism>
<gene>
    <name evidence="1" type="ORF">FOMPIDRAFT_1102067</name>
</gene>
<reference evidence="1 2" key="1">
    <citation type="journal article" date="2012" name="Science">
        <title>The Paleozoic origin of enzymatic lignin decomposition reconstructed from 31 fungal genomes.</title>
        <authorList>
            <person name="Floudas D."/>
            <person name="Binder M."/>
            <person name="Riley R."/>
            <person name="Barry K."/>
            <person name="Blanchette R.A."/>
            <person name="Henrissat B."/>
            <person name="Martinez A.T."/>
            <person name="Otillar R."/>
            <person name="Spatafora J.W."/>
            <person name="Yadav J.S."/>
            <person name="Aerts A."/>
            <person name="Benoit I."/>
            <person name="Boyd A."/>
            <person name="Carlson A."/>
            <person name="Copeland A."/>
            <person name="Coutinho P.M."/>
            <person name="de Vries R.P."/>
            <person name="Ferreira P."/>
            <person name="Findley K."/>
            <person name="Foster B."/>
            <person name="Gaskell J."/>
            <person name="Glotzer D."/>
            <person name="Gorecki P."/>
            <person name="Heitman J."/>
            <person name="Hesse C."/>
            <person name="Hori C."/>
            <person name="Igarashi K."/>
            <person name="Jurgens J.A."/>
            <person name="Kallen N."/>
            <person name="Kersten P."/>
            <person name="Kohler A."/>
            <person name="Kuees U."/>
            <person name="Kumar T.K.A."/>
            <person name="Kuo A."/>
            <person name="LaButti K."/>
            <person name="Larrondo L.F."/>
            <person name="Lindquist E."/>
            <person name="Ling A."/>
            <person name="Lombard V."/>
            <person name="Lucas S."/>
            <person name="Lundell T."/>
            <person name="Martin R."/>
            <person name="McLaughlin D.J."/>
            <person name="Morgenstern I."/>
            <person name="Morin E."/>
            <person name="Murat C."/>
            <person name="Nagy L.G."/>
            <person name="Nolan M."/>
            <person name="Ohm R.A."/>
            <person name="Patyshakuliyeva A."/>
            <person name="Rokas A."/>
            <person name="Ruiz-Duenas F.J."/>
            <person name="Sabat G."/>
            <person name="Salamov A."/>
            <person name="Samejima M."/>
            <person name="Schmutz J."/>
            <person name="Slot J.C."/>
            <person name="St John F."/>
            <person name="Stenlid J."/>
            <person name="Sun H."/>
            <person name="Sun S."/>
            <person name="Syed K."/>
            <person name="Tsang A."/>
            <person name="Wiebenga A."/>
            <person name="Young D."/>
            <person name="Pisabarro A."/>
            <person name="Eastwood D.C."/>
            <person name="Martin F."/>
            <person name="Cullen D."/>
            <person name="Grigoriev I.V."/>
            <person name="Hibbett D.S."/>
        </authorList>
    </citation>
    <scope>NUCLEOTIDE SEQUENCE</scope>
    <source>
        <strain evidence="2">FP-58527</strain>
    </source>
</reference>
<dbReference type="HOGENOM" id="CLU_209442_0_0_1"/>
<feature type="non-terminal residue" evidence="1">
    <location>
        <position position="61"/>
    </location>
</feature>
<evidence type="ECO:0008006" key="3">
    <source>
        <dbReference type="Google" id="ProtNLM"/>
    </source>
</evidence>
<dbReference type="Proteomes" id="UP000015241">
    <property type="component" value="Unassembled WGS sequence"/>
</dbReference>
<sequence>MLAVTADNASANDVMIDELEDVVESFRGRAVHVRCFDHTINLIVKTILRQFDTERRKKNAD</sequence>
<keyword evidence="2" id="KW-1185">Reference proteome</keyword>
<name>S8ESB5_FOMSC</name>
<dbReference type="EMBL" id="KE504401">
    <property type="protein sequence ID" value="EPS92665.1"/>
    <property type="molecule type" value="Genomic_DNA"/>
</dbReference>
<proteinExistence type="predicted"/>
<dbReference type="InParanoid" id="S8ESB5"/>
<accession>S8ESB5</accession>
<protein>
    <recommendedName>
        <fullName evidence="3">DUF659 domain-containing protein</fullName>
    </recommendedName>
</protein>
<evidence type="ECO:0000313" key="2">
    <source>
        <dbReference type="Proteomes" id="UP000015241"/>
    </source>
</evidence>
<dbReference type="AlphaFoldDB" id="S8ESB5"/>
<dbReference type="OrthoDB" id="2745866at2759"/>